<dbReference type="GO" id="GO:0004674">
    <property type="term" value="F:protein serine/threonine kinase activity"/>
    <property type="evidence" value="ECO:0007669"/>
    <property type="project" value="UniProtKB-KW"/>
</dbReference>
<dbReference type="InterPro" id="IPR017441">
    <property type="entry name" value="Protein_kinase_ATP_BS"/>
</dbReference>
<dbReference type="PROSITE" id="PS00107">
    <property type="entry name" value="PROTEIN_KINASE_ATP"/>
    <property type="match status" value="1"/>
</dbReference>
<feature type="compositionally biased region" description="Basic residues" evidence="10">
    <location>
        <begin position="258"/>
        <end position="269"/>
    </location>
</feature>
<keyword evidence="3" id="KW-0808">Transferase</keyword>
<dbReference type="Gene3D" id="1.10.510.10">
    <property type="entry name" value="Transferase(Phosphotransferase) domain 1"/>
    <property type="match status" value="1"/>
</dbReference>
<feature type="compositionally biased region" description="Polar residues" evidence="10">
    <location>
        <begin position="235"/>
        <end position="244"/>
    </location>
</feature>
<keyword evidence="5 12" id="KW-0418">Kinase</keyword>
<dbReference type="InterPro" id="IPR011009">
    <property type="entry name" value="Kinase-like_dom_sf"/>
</dbReference>
<feature type="compositionally biased region" description="Polar residues" evidence="10">
    <location>
        <begin position="215"/>
        <end position="227"/>
    </location>
</feature>
<evidence type="ECO:0000256" key="8">
    <source>
        <dbReference type="ARBA" id="ARBA00048679"/>
    </source>
</evidence>
<gene>
    <name evidence="12" type="ORF">K458DRAFT_444595</name>
</gene>
<dbReference type="GO" id="GO:0007165">
    <property type="term" value="P:signal transduction"/>
    <property type="evidence" value="ECO:0007669"/>
    <property type="project" value="TreeGrafter"/>
</dbReference>
<proteinExistence type="predicted"/>
<evidence type="ECO:0000259" key="11">
    <source>
        <dbReference type="PROSITE" id="PS50011"/>
    </source>
</evidence>
<protein>
    <recommendedName>
        <fullName evidence="1">non-specific serine/threonine protein kinase</fullName>
        <ecNumber evidence="1">2.7.11.1</ecNumber>
    </recommendedName>
</protein>
<feature type="binding site" evidence="9">
    <location>
        <position position="366"/>
    </location>
    <ligand>
        <name>ATP</name>
        <dbReference type="ChEBI" id="CHEBI:30616"/>
    </ligand>
</feature>
<dbReference type="InterPro" id="IPR000719">
    <property type="entry name" value="Prot_kinase_dom"/>
</dbReference>
<comment type="catalytic activity">
    <reaction evidence="7">
        <text>L-threonyl-[protein] + ATP = O-phospho-L-threonyl-[protein] + ADP + H(+)</text>
        <dbReference type="Rhea" id="RHEA:46608"/>
        <dbReference type="Rhea" id="RHEA-COMP:11060"/>
        <dbReference type="Rhea" id="RHEA-COMP:11605"/>
        <dbReference type="ChEBI" id="CHEBI:15378"/>
        <dbReference type="ChEBI" id="CHEBI:30013"/>
        <dbReference type="ChEBI" id="CHEBI:30616"/>
        <dbReference type="ChEBI" id="CHEBI:61977"/>
        <dbReference type="ChEBI" id="CHEBI:456216"/>
        <dbReference type="EC" id="2.7.11.1"/>
    </reaction>
</comment>
<feature type="compositionally biased region" description="Basic and acidic residues" evidence="10">
    <location>
        <begin position="270"/>
        <end position="279"/>
    </location>
</feature>
<organism evidence="12 13">
    <name type="scientific">Lentithecium fluviatile CBS 122367</name>
    <dbReference type="NCBI Taxonomy" id="1168545"/>
    <lineage>
        <taxon>Eukaryota</taxon>
        <taxon>Fungi</taxon>
        <taxon>Dikarya</taxon>
        <taxon>Ascomycota</taxon>
        <taxon>Pezizomycotina</taxon>
        <taxon>Dothideomycetes</taxon>
        <taxon>Pleosporomycetidae</taxon>
        <taxon>Pleosporales</taxon>
        <taxon>Massarineae</taxon>
        <taxon>Lentitheciaceae</taxon>
        <taxon>Lentithecium</taxon>
    </lineage>
</organism>
<feature type="compositionally biased region" description="Polar residues" evidence="10">
    <location>
        <begin position="188"/>
        <end position="199"/>
    </location>
</feature>
<feature type="domain" description="Protein kinase" evidence="11">
    <location>
        <begin position="335"/>
        <end position="641"/>
    </location>
</feature>
<dbReference type="PANTHER" id="PTHR43895:SF32">
    <property type="entry name" value="SERINE_THREONINE-PROTEIN KINASE CHK1"/>
    <property type="match status" value="1"/>
</dbReference>
<dbReference type="SMART" id="SM00220">
    <property type="entry name" value="S_TKc"/>
    <property type="match status" value="1"/>
</dbReference>
<dbReference type="OrthoDB" id="4062651at2759"/>
<evidence type="ECO:0000256" key="1">
    <source>
        <dbReference type="ARBA" id="ARBA00012513"/>
    </source>
</evidence>
<keyword evidence="6 9" id="KW-0067">ATP-binding</keyword>
<dbReference type="EC" id="2.7.11.1" evidence="1"/>
<evidence type="ECO:0000256" key="4">
    <source>
        <dbReference type="ARBA" id="ARBA00022741"/>
    </source>
</evidence>
<feature type="compositionally biased region" description="Basic and acidic residues" evidence="10">
    <location>
        <begin position="138"/>
        <end position="158"/>
    </location>
</feature>
<dbReference type="PANTHER" id="PTHR43895">
    <property type="entry name" value="CALCIUM/CALMODULIN-DEPENDENT PROTEIN KINASE KINASE-RELATED"/>
    <property type="match status" value="1"/>
</dbReference>
<keyword evidence="4 9" id="KW-0547">Nucleotide-binding</keyword>
<feature type="compositionally biased region" description="Low complexity" evidence="10">
    <location>
        <begin position="63"/>
        <end position="82"/>
    </location>
</feature>
<name>A0A6G1IUW3_9PLEO</name>
<evidence type="ECO:0000256" key="9">
    <source>
        <dbReference type="PROSITE-ProRule" id="PRU10141"/>
    </source>
</evidence>
<sequence>MEHHDPIAEEDESTETASEPAEPVTPTSDGVPFTHPFRHDEPADGVFLMATPSFKQPEKPLYSAAAPAASTAQSAPAAAPAPITRTQSNLKMNGPAEQQPSDKPGLGKRVGSFMRNKLHRTPSHKDGLPAPQTNGQNERPRNAQNEKFKVTPNDRTDAAKLTVKTSTDGPSEGATAAVNIPRYGRRLSSFSLSARTSPKSSQANSPPSPGSPSSTITDDTANVQTKPTLGHKHSTSSAAISSMAKQRPTGITWGDKRGGKKHSWSRRRSLSTDEMARGDSDEETPTVGMLATFSKAAAEGVGMKARRLSLSLPDEFNVEHCELDKEYKSSSLMPGKRGKCLGKGATAEVRIMASRGYHTEDLVAVKEFRARDKGESEEDYIMKIKSEYSIAKSLHHPNIVETVRLCTNRGRWNHVMEFCTHGELYSLVERKLFHPTEGYYSLEDRLCLFKQLLRGVDYLHSHGIAHRDIKLENLLLSKEGHLKISDFGVAEVFSGEHPGLRAAGGECGKNMGEVRLSAPGICGSLPYIAPEVLEKKGPYDPRPLDVWSCAIVFLNMTFGGAPWQAAKSEFELYNIFQKGWESWLQDHPDGQIFDGPDGHPKGGKIFTLVNPPAVKRLILRMLHPDPEKRITIRDALESTYVKNINCCCPESYEDPTCCVDASKRGAQKAQGRVTKRYLHHHIPPKHESKIGRALTHRFDMGEGWR</sequence>
<accession>A0A6G1IUW3</accession>
<dbReference type="AlphaFoldDB" id="A0A6G1IUW3"/>
<feature type="compositionally biased region" description="Polar residues" evidence="10">
    <location>
        <begin position="84"/>
        <end position="101"/>
    </location>
</feature>
<dbReference type="PROSITE" id="PS50011">
    <property type="entry name" value="PROTEIN_KINASE_DOM"/>
    <property type="match status" value="1"/>
</dbReference>
<dbReference type="InterPro" id="IPR008271">
    <property type="entry name" value="Ser/Thr_kinase_AS"/>
</dbReference>
<evidence type="ECO:0000256" key="2">
    <source>
        <dbReference type="ARBA" id="ARBA00022527"/>
    </source>
</evidence>
<keyword evidence="2" id="KW-0723">Serine/threonine-protein kinase</keyword>
<dbReference type="EMBL" id="MU005590">
    <property type="protein sequence ID" value="KAF2681753.1"/>
    <property type="molecule type" value="Genomic_DNA"/>
</dbReference>
<evidence type="ECO:0000256" key="3">
    <source>
        <dbReference type="ARBA" id="ARBA00022679"/>
    </source>
</evidence>
<evidence type="ECO:0000256" key="10">
    <source>
        <dbReference type="SAM" id="MobiDB-lite"/>
    </source>
</evidence>
<keyword evidence="13" id="KW-1185">Reference proteome</keyword>
<evidence type="ECO:0000256" key="7">
    <source>
        <dbReference type="ARBA" id="ARBA00047899"/>
    </source>
</evidence>
<evidence type="ECO:0000313" key="13">
    <source>
        <dbReference type="Proteomes" id="UP000799291"/>
    </source>
</evidence>
<evidence type="ECO:0000256" key="5">
    <source>
        <dbReference type="ARBA" id="ARBA00022777"/>
    </source>
</evidence>
<dbReference type="PROSITE" id="PS00108">
    <property type="entry name" value="PROTEIN_KINASE_ST"/>
    <property type="match status" value="1"/>
</dbReference>
<dbReference type="SUPFAM" id="SSF56112">
    <property type="entry name" value="Protein kinase-like (PK-like)"/>
    <property type="match status" value="1"/>
</dbReference>
<evidence type="ECO:0000313" key="12">
    <source>
        <dbReference type="EMBL" id="KAF2681753.1"/>
    </source>
</evidence>
<dbReference type="Proteomes" id="UP000799291">
    <property type="component" value="Unassembled WGS sequence"/>
</dbReference>
<reference evidence="12" key="1">
    <citation type="journal article" date="2020" name="Stud. Mycol.">
        <title>101 Dothideomycetes genomes: a test case for predicting lifestyles and emergence of pathogens.</title>
        <authorList>
            <person name="Haridas S."/>
            <person name="Albert R."/>
            <person name="Binder M."/>
            <person name="Bloem J."/>
            <person name="Labutti K."/>
            <person name="Salamov A."/>
            <person name="Andreopoulos B."/>
            <person name="Baker S."/>
            <person name="Barry K."/>
            <person name="Bills G."/>
            <person name="Bluhm B."/>
            <person name="Cannon C."/>
            <person name="Castanera R."/>
            <person name="Culley D."/>
            <person name="Daum C."/>
            <person name="Ezra D."/>
            <person name="Gonzalez J."/>
            <person name="Henrissat B."/>
            <person name="Kuo A."/>
            <person name="Liang C."/>
            <person name="Lipzen A."/>
            <person name="Lutzoni F."/>
            <person name="Magnuson J."/>
            <person name="Mondo S."/>
            <person name="Nolan M."/>
            <person name="Ohm R."/>
            <person name="Pangilinan J."/>
            <person name="Park H.-J."/>
            <person name="Ramirez L."/>
            <person name="Alfaro M."/>
            <person name="Sun H."/>
            <person name="Tritt A."/>
            <person name="Yoshinaga Y."/>
            <person name="Zwiers L.-H."/>
            <person name="Turgeon B."/>
            <person name="Goodwin S."/>
            <person name="Spatafora J."/>
            <person name="Crous P."/>
            <person name="Grigoriev I."/>
        </authorList>
    </citation>
    <scope>NUCLEOTIDE SEQUENCE</scope>
    <source>
        <strain evidence="12">CBS 122367</strain>
    </source>
</reference>
<dbReference type="GO" id="GO:0005524">
    <property type="term" value="F:ATP binding"/>
    <property type="evidence" value="ECO:0007669"/>
    <property type="project" value="UniProtKB-UniRule"/>
</dbReference>
<dbReference type="CDD" id="cd13994">
    <property type="entry name" value="STKc_HAL4_like"/>
    <property type="match status" value="1"/>
</dbReference>
<comment type="catalytic activity">
    <reaction evidence="8">
        <text>L-seryl-[protein] + ATP = O-phospho-L-seryl-[protein] + ADP + H(+)</text>
        <dbReference type="Rhea" id="RHEA:17989"/>
        <dbReference type="Rhea" id="RHEA-COMP:9863"/>
        <dbReference type="Rhea" id="RHEA-COMP:11604"/>
        <dbReference type="ChEBI" id="CHEBI:15378"/>
        <dbReference type="ChEBI" id="CHEBI:29999"/>
        <dbReference type="ChEBI" id="CHEBI:30616"/>
        <dbReference type="ChEBI" id="CHEBI:83421"/>
        <dbReference type="ChEBI" id="CHEBI:456216"/>
        <dbReference type="EC" id="2.7.11.1"/>
    </reaction>
</comment>
<feature type="region of interest" description="Disordered" evidence="10">
    <location>
        <begin position="1"/>
        <end position="285"/>
    </location>
</feature>
<evidence type="ECO:0000256" key="6">
    <source>
        <dbReference type="ARBA" id="ARBA00022840"/>
    </source>
</evidence>
<dbReference type="Pfam" id="PF00069">
    <property type="entry name" value="Pkinase"/>
    <property type="match status" value="1"/>
</dbReference>